<comment type="caution">
    <text evidence="2">The sequence shown here is derived from an EMBL/GenBank/DDBJ whole genome shotgun (WGS) entry which is preliminary data.</text>
</comment>
<evidence type="ECO:0000313" key="3">
    <source>
        <dbReference type="Proteomes" id="UP001159405"/>
    </source>
</evidence>
<keyword evidence="3" id="KW-1185">Reference proteome</keyword>
<proteinExistence type="predicted"/>
<organism evidence="2 3">
    <name type="scientific">Porites lobata</name>
    <dbReference type="NCBI Taxonomy" id="104759"/>
    <lineage>
        <taxon>Eukaryota</taxon>
        <taxon>Metazoa</taxon>
        <taxon>Cnidaria</taxon>
        <taxon>Anthozoa</taxon>
        <taxon>Hexacorallia</taxon>
        <taxon>Scleractinia</taxon>
        <taxon>Fungiina</taxon>
        <taxon>Poritidae</taxon>
        <taxon>Porites</taxon>
    </lineage>
</organism>
<protein>
    <submittedName>
        <fullName evidence="2">Uncharacterized protein</fullName>
    </submittedName>
</protein>
<feature type="chain" id="PRO_5045547903" evidence="1">
    <location>
        <begin position="22"/>
        <end position="191"/>
    </location>
</feature>
<dbReference type="EMBL" id="CALNXK010000007">
    <property type="protein sequence ID" value="CAH3039103.1"/>
    <property type="molecule type" value="Genomic_DNA"/>
</dbReference>
<reference evidence="2 3" key="1">
    <citation type="submission" date="2022-05" db="EMBL/GenBank/DDBJ databases">
        <authorList>
            <consortium name="Genoscope - CEA"/>
            <person name="William W."/>
        </authorList>
    </citation>
    <scope>NUCLEOTIDE SEQUENCE [LARGE SCALE GENOMIC DNA]</scope>
</reference>
<gene>
    <name evidence="2" type="ORF">PLOB_00042952</name>
</gene>
<dbReference type="Proteomes" id="UP001159405">
    <property type="component" value="Unassembled WGS sequence"/>
</dbReference>
<keyword evidence="1" id="KW-0732">Signal</keyword>
<sequence length="191" mass="21420">MEFKFLMFAIMLAIFPIPTEASSKTCPHWVKLNKSPVCFGAKGNQFGRFSYHRNIFVSSFMLLHRSGKVSCNKRAYSYWGCQPNHGALIVLLTDQNNKILAPEAKTVDGSGWYKLAGYSSSSSVLVFCASKKPQCVKICVLVVVIATMGVKRERMCTDSWLKPAKPNACTQENLQSDMQYCSMHLNANWSQ</sequence>
<name>A0ABN8N1Y0_9CNID</name>
<evidence type="ECO:0000256" key="1">
    <source>
        <dbReference type="SAM" id="SignalP"/>
    </source>
</evidence>
<feature type="signal peptide" evidence="1">
    <location>
        <begin position="1"/>
        <end position="21"/>
    </location>
</feature>
<evidence type="ECO:0000313" key="2">
    <source>
        <dbReference type="EMBL" id="CAH3039103.1"/>
    </source>
</evidence>
<accession>A0ABN8N1Y0</accession>